<dbReference type="EMBL" id="JAHWGI010001243">
    <property type="protein sequence ID" value="KAK3926252.1"/>
    <property type="molecule type" value="Genomic_DNA"/>
</dbReference>
<name>A0AAE1HRS2_9NEOP</name>
<dbReference type="Proteomes" id="UP001219518">
    <property type="component" value="Unassembled WGS sequence"/>
</dbReference>
<feature type="region of interest" description="Disordered" evidence="2">
    <location>
        <begin position="229"/>
        <end position="249"/>
    </location>
</feature>
<comment type="caution">
    <text evidence="3">The sequence shown here is derived from an EMBL/GenBank/DDBJ whole genome shotgun (WGS) entry which is preliminary data.</text>
</comment>
<proteinExistence type="predicted"/>
<organism evidence="3 4">
    <name type="scientific">Frankliniella fusca</name>
    <dbReference type="NCBI Taxonomy" id="407009"/>
    <lineage>
        <taxon>Eukaryota</taxon>
        <taxon>Metazoa</taxon>
        <taxon>Ecdysozoa</taxon>
        <taxon>Arthropoda</taxon>
        <taxon>Hexapoda</taxon>
        <taxon>Insecta</taxon>
        <taxon>Pterygota</taxon>
        <taxon>Neoptera</taxon>
        <taxon>Paraneoptera</taxon>
        <taxon>Thysanoptera</taxon>
        <taxon>Terebrantia</taxon>
        <taxon>Thripoidea</taxon>
        <taxon>Thripidae</taxon>
        <taxon>Frankliniella</taxon>
    </lineage>
</organism>
<evidence type="ECO:0000313" key="3">
    <source>
        <dbReference type="EMBL" id="KAK3926252.1"/>
    </source>
</evidence>
<evidence type="ECO:0000256" key="2">
    <source>
        <dbReference type="SAM" id="MobiDB-lite"/>
    </source>
</evidence>
<evidence type="ECO:0000313" key="4">
    <source>
        <dbReference type="Proteomes" id="UP001219518"/>
    </source>
</evidence>
<dbReference type="PANTHER" id="PTHR10380:SF240">
    <property type="match status" value="1"/>
</dbReference>
<dbReference type="AlphaFoldDB" id="A0AAE1HRS2"/>
<protein>
    <submittedName>
        <fullName evidence="3">Cuticle protein 6</fullName>
    </submittedName>
</protein>
<dbReference type="InterPro" id="IPR000618">
    <property type="entry name" value="Insect_cuticle"/>
</dbReference>
<accession>A0AAE1HRS2</accession>
<dbReference type="InterPro" id="IPR050468">
    <property type="entry name" value="Cuticle_Struct_Prot"/>
</dbReference>
<gene>
    <name evidence="3" type="ORF">KUF71_014501</name>
</gene>
<sequence>MQARVLQQVMVTVAVVAAPPPTPSPSPTGQAEYYFSLDPQSGAYKFGYDTGLFQHQSFREETRSEDGGVHGSYGYVDAGVLRITEYTADELGYRCRETVRYLVEPNRGEFVPYSGTKLQPIRQDRHLTSNHQMPEKRIGQISVIDAHTNDNWEGNRYSHLSNPKLSREDWRPHRTAQPARVLGKKVTGLYKDFTNEPAVGGTAAVTPWNYAHKAELTNEEIFGLDQQGDQNLQQAQREDRQRSIGGTPVWPMTEDGVRVVWQPF</sequence>
<dbReference type="PROSITE" id="PS51155">
    <property type="entry name" value="CHIT_BIND_RR_2"/>
    <property type="match status" value="1"/>
</dbReference>
<reference evidence="3" key="2">
    <citation type="journal article" date="2023" name="BMC Genomics">
        <title>Pest status, molecular evolution, and epigenetic factors derived from the genome assembly of Frankliniella fusca, a thysanopteran phytovirus vector.</title>
        <authorList>
            <person name="Catto M.A."/>
            <person name="Labadie P.E."/>
            <person name="Jacobson A.L."/>
            <person name="Kennedy G.G."/>
            <person name="Srinivasan R."/>
            <person name="Hunt B.G."/>
        </authorList>
    </citation>
    <scope>NUCLEOTIDE SEQUENCE</scope>
    <source>
        <strain evidence="3">PL_HMW_Pooled</strain>
    </source>
</reference>
<dbReference type="Pfam" id="PF00379">
    <property type="entry name" value="Chitin_bind_4"/>
    <property type="match status" value="1"/>
</dbReference>
<keyword evidence="4" id="KW-1185">Reference proteome</keyword>
<dbReference type="PANTHER" id="PTHR10380">
    <property type="entry name" value="CUTICLE PROTEIN"/>
    <property type="match status" value="1"/>
</dbReference>
<dbReference type="GO" id="GO:0062129">
    <property type="term" value="C:chitin-based extracellular matrix"/>
    <property type="evidence" value="ECO:0007669"/>
    <property type="project" value="TreeGrafter"/>
</dbReference>
<dbReference type="GO" id="GO:0008010">
    <property type="term" value="F:structural constituent of chitin-based larval cuticle"/>
    <property type="evidence" value="ECO:0007669"/>
    <property type="project" value="TreeGrafter"/>
</dbReference>
<evidence type="ECO:0000256" key="1">
    <source>
        <dbReference type="PROSITE-ProRule" id="PRU00497"/>
    </source>
</evidence>
<keyword evidence="1" id="KW-0193">Cuticle</keyword>
<reference evidence="3" key="1">
    <citation type="submission" date="2021-07" db="EMBL/GenBank/DDBJ databases">
        <authorList>
            <person name="Catto M.A."/>
            <person name="Jacobson A."/>
            <person name="Kennedy G."/>
            <person name="Labadie P."/>
            <person name="Hunt B.G."/>
            <person name="Srinivasan R."/>
        </authorList>
    </citation>
    <scope>NUCLEOTIDE SEQUENCE</scope>
    <source>
        <strain evidence="3">PL_HMW_Pooled</strain>
        <tissue evidence="3">Head</tissue>
    </source>
</reference>